<dbReference type="KEGG" id="aagg:ETAA8_39290"/>
<gene>
    <name evidence="1" type="ORF">ETAA8_39290</name>
</gene>
<sequence>MTNVFQSLLLVIAGATQKELARQVKYLKVENQILRSKLPKRITFTPKERVRQVKFAQKLGGKVLRQLTPIVARPPSWVGYIN</sequence>
<dbReference type="AlphaFoldDB" id="A0A517YF14"/>
<evidence type="ECO:0000313" key="2">
    <source>
        <dbReference type="Proteomes" id="UP000315017"/>
    </source>
</evidence>
<name>A0A517YF14_9BACT</name>
<dbReference type="EMBL" id="CP036274">
    <property type="protein sequence ID" value="QDU28824.1"/>
    <property type="molecule type" value="Genomic_DNA"/>
</dbReference>
<reference evidence="1 2" key="1">
    <citation type="submission" date="2019-02" db="EMBL/GenBank/DDBJ databases">
        <title>Deep-cultivation of Planctomycetes and their phenomic and genomic characterization uncovers novel biology.</title>
        <authorList>
            <person name="Wiegand S."/>
            <person name="Jogler M."/>
            <person name="Boedeker C."/>
            <person name="Pinto D."/>
            <person name="Vollmers J."/>
            <person name="Rivas-Marin E."/>
            <person name="Kohn T."/>
            <person name="Peeters S.H."/>
            <person name="Heuer A."/>
            <person name="Rast P."/>
            <person name="Oberbeckmann S."/>
            <person name="Bunk B."/>
            <person name="Jeske O."/>
            <person name="Meyerdierks A."/>
            <person name="Storesund J.E."/>
            <person name="Kallscheuer N."/>
            <person name="Luecker S."/>
            <person name="Lage O.M."/>
            <person name="Pohl T."/>
            <person name="Merkel B.J."/>
            <person name="Hornburger P."/>
            <person name="Mueller R.-W."/>
            <person name="Bruemmer F."/>
            <person name="Labrenz M."/>
            <person name="Spormann A.M."/>
            <person name="Op den Camp H."/>
            <person name="Overmann J."/>
            <person name="Amann R."/>
            <person name="Jetten M.S.M."/>
            <person name="Mascher T."/>
            <person name="Medema M.H."/>
            <person name="Devos D.P."/>
            <person name="Kaster A.-K."/>
            <person name="Ovreas L."/>
            <person name="Rohde M."/>
            <person name="Galperin M.Y."/>
            <person name="Jogler C."/>
        </authorList>
    </citation>
    <scope>NUCLEOTIDE SEQUENCE [LARGE SCALE GENOMIC DNA]</scope>
    <source>
        <strain evidence="1 2">ETA_A8</strain>
    </source>
</reference>
<organism evidence="1 2">
    <name type="scientific">Anatilimnocola aggregata</name>
    <dbReference type="NCBI Taxonomy" id="2528021"/>
    <lineage>
        <taxon>Bacteria</taxon>
        <taxon>Pseudomonadati</taxon>
        <taxon>Planctomycetota</taxon>
        <taxon>Planctomycetia</taxon>
        <taxon>Pirellulales</taxon>
        <taxon>Pirellulaceae</taxon>
        <taxon>Anatilimnocola</taxon>
    </lineage>
</organism>
<proteinExistence type="predicted"/>
<accession>A0A517YF14</accession>
<keyword evidence="2" id="KW-1185">Reference proteome</keyword>
<evidence type="ECO:0000313" key="1">
    <source>
        <dbReference type="EMBL" id="QDU28824.1"/>
    </source>
</evidence>
<protein>
    <submittedName>
        <fullName evidence="1">Uncharacterized protein</fullName>
    </submittedName>
</protein>
<dbReference type="Proteomes" id="UP000315017">
    <property type="component" value="Chromosome"/>
</dbReference>